<dbReference type="PANTHER" id="PTHR23220">
    <property type="entry name" value="INTEGRIN ALPHA"/>
    <property type="match status" value="1"/>
</dbReference>
<evidence type="ECO:0000256" key="5">
    <source>
        <dbReference type="ARBA" id="ARBA00022737"/>
    </source>
</evidence>
<keyword evidence="9" id="KW-0472">Membrane</keyword>
<evidence type="ECO:0000256" key="12">
    <source>
        <dbReference type="PROSITE-ProRule" id="PRU00803"/>
    </source>
</evidence>
<feature type="non-terminal residue" evidence="15">
    <location>
        <position position="516"/>
    </location>
</feature>
<organism evidence="15 16">
    <name type="scientific">Engystomops pustulosus</name>
    <name type="common">Tungara frog</name>
    <name type="synonym">Physalaemus pustulosus</name>
    <dbReference type="NCBI Taxonomy" id="76066"/>
    <lineage>
        <taxon>Eukaryota</taxon>
        <taxon>Metazoa</taxon>
        <taxon>Chordata</taxon>
        <taxon>Craniata</taxon>
        <taxon>Vertebrata</taxon>
        <taxon>Euteleostomi</taxon>
        <taxon>Amphibia</taxon>
        <taxon>Batrachia</taxon>
        <taxon>Anura</taxon>
        <taxon>Neobatrachia</taxon>
        <taxon>Hyloidea</taxon>
        <taxon>Leptodactylidae</taxon>
        <taxon>Leiuperinae</taxon>
        <taxon>Engystomops</taxon>
    </lineage>
</organism>
<dbReference type="GO" id="GO:0007229">
    <property type="term" value="P:integrin-mediated signaling pathway"/>
    <property type="evidence" value="ECO:0007669"/>
    <property type="project" value="UniProtKB-KW"/>
</dbReference>
<evidence type="ECO:0000256" key="10">
    <source>
        <dbReference type="ARBA" id="ARBA00023170"/>
    </source>
</evidence>
<evidence type="ECO:0000256" key="3">
    <source>
        <dbReference type="ARBA" id="ARBA00022692"/>
    </source>
</evidence>
<evidence type="ECO:0000256" key="11">
    <source>
        <dbReference type="ARBA" id="ARBA00023180"/>
    </source>
</evidence>
<keyword evidence="5" id="KW-0677">Repeat</keyword>
<dbReference type="PROSITE" id="PS51470">
    <property type="entry name" value="FG_GAP"/>
    <property type="match status" value="3"/>
</dbReference>
<dbReference type="InterPro" id="IPR028994">
    <property type="entry name" value="Integrin_alpha_N"/>
</dbReference>
<evidence type="ECO:0000256" key="1">
    <source>
        <dbReference type="ARBA" id="ARBA00004479"/>
    </source>
</evidence>
<dbReference type="EMBL" id="WNYA01005466">
    <property type="protein sequence ID" value="KAG8542201.1"/>
    <property type="molecule type" value="Genomic_DNA"/>
</dbReference>
<feature type="domain" description="Integrin alpha second immunoglobulin-like" evidence="14">
    <location>
        <begin position="379"/>
        <end position="507"/>
    </location>
</feature>
<dbReference type="AlphaFoldDB" id="A0AAV6YZK4"/>
<dbReference type="SMART" id="SM00191">
    <property type="entry name" value="Int_alpha"/>
    <property type="match status" value="4"/>
</dbReference>
<dbReference type="SUPFAM" id="SSF69179">
    <property type="entry name" value="Integrin domains"/>
    <property type="match status" value="2"/>
</dbReference>
<dbReference type="InterPro" id="IPR048285">
    <property type="entry name" value="Integrin_alpha_Ig-like_2"/>
</dbReference>
<dbReference type="PRINTS" id="PR01185">
    <property type="entry name" value="INTEGRINA"/>
</dbReference>
<keyword evidence="6 13" id="KW-0130">Cell adhesion</keyword>
<feature type="repeat" description="FG-GAP" evidence="12">
    <location>
        <begin position="177"/>
        <end position="237"/>
    </location>
</feature>
<dbReference type="GO" id="GO:0098609">
    <property type="term" value="P:cell-cell adhesion"/>
    <property type="evidence" value="ECO:0007669"/>
    <property type="project" value="TreeGrafter"/>
</dbReference>
<sequence>MPDVFDARPRLRGYSVAVINTATTVNFVGGAPRTNYTGQVVVYNINSQGNVTILQIQKGEQIGSYFGSVLCAVDVDKDSVTDILLVGAPMYMNDYKKEQGQVYMFTIIGGILHQGKPLEGPSSGENTRFGAAIAALSDVDLDGFNDVIVGAPLENQNSGAVYIYNGYKNTIKTKYSQKILGSSFTPPLQFFGRSLDGHKDLNGDSITDVTVGAYDKVVQFWSQSIADISMKVSFTPDKIVLTNRNSEITVKFCFDARFRPAKTGQQSVSITYSAMLDADLLSSRVTSRGQFKESGDRFLTRSIDIGTTERCAEHIINVQETSDSDQALALRVNLASQKPESSPVLNPYSSGSSEWFVSIKLVHLLSTTCVLLFPLLVSWCISPYRKLPYVVSDKSRRLMFQVTLMNKKENAYNTKLKAVFSENLFFASSTSPSDGTDVLCDVGKSQGSVNCQVGFPFLKDQQKVTFDIGFDFNLNYLQDKAFIYFQTSSESYEDFEPDNAVNITIPVKYDTEMHFT</sequence>
<comment type="caution">
    <text evidence="15">The sequence shown here is derived from an EMBL/GenBank/DDBJ whole genome shotgun (WGS) entry which is preliminary data.</text>
</comment>
<dbReference type="InterPro" id="IPR013519">
    <property type="entry name" value="Int_alpha_beta-p"/>
</dbReference>
<evidence type="ECO:0000313" key="16">
    <source>
        <dbReference type="Proteomes" id="UP000824782"/>
    </source>
</evidence>
<dbReference type="GO" id="GO:0033627">
    <property type="term" value="P:cell adhesion mediated by integrin"/>
    <property type="evidence" value="ECO:0007669"/>
    <property type="project" value="TreeGrafter"/>
</dbReference>
<accession>A0AAV6YZK4</accession>
<keyword evidence="7" id="KW-1133">Transmembrane helix</keyword>
<keyword evidence="11" id="KW-0325">Glycoprotein</keyword>
<reference evidence="15" key="1">
    <citation type="thesis" date="2020" institute="ProQuest LLC" country="789 East Eisenhower Parkway, Ann Arbor, MI, USA">
        <title>Comparative Genomics and Chromosome Evolution.</title>
        <authorList>
            <person name="Mudd A.B."/>
        </authorList>
    </citation>
    <scope>NUCLEOTIDE SEQUENCE</scope>
    <source>
        <strain evidence="15">237g6f4</strain>
        <tissue evidence="15">Blood</tissue>
    </source>
</reference>
<gene>
    <name evidence="15" type="ORF">GDO81_027258</name>
</gene>
<dbReference type="Pfam" id="PF20805">
    <property type="entry name" value="Integrin_A_Ig_2"/>
    <property type="match status" value="1"/>
</dbReference>
<evidence type="ECO:0000256" key="7">
    <source>
        <dbReference type="ARBA" id="ARBA00022989"/>
    </source>
</evidence>
<dbReference type="GO" id="GO:0008305">
    <property type="term" value="C:integrin complex"/>
    <property type="evidence" value="ECO:0007669"/>
    <property type="project" value="InterPro"/>
</dbReference>
<feature type="repeat" description="FG-GAP" evidence="12">
    <location>
        <begin position="52"/>
        <end position="114"/>
    </location>
</feature>
<dbReference type="Gene3D" id="2.60.40.1460">
    <property type="entry name" value="Integrin domains. Chain A, domain 2"/>
    <property type="match status" value="1"/>
</dbReference>
<name>A0AAV6YZK4_ENGPU</name>
<evidence type="ECO:0000256" key="8">
    <source>
        <dbReference type="ARBA" id="ARBA00023037"/>
    </source>
</evidence>
<dbReference type="InterPro" id="IPR000413">
    <property type="entry name" value="Integrin_alpha"/>
</dbReference>
<comment type="similarity">
    <text evidence="2 13">Belongs to the integrin alpha chain family.</text>
</comment>
<evidence type="ECO:0000313" key="15">
    <source>
        <dbReference type="EMBL" id="KAG8542201.1"/>
    </source>
</evidence>
<evidence type="ECO:0000256" key="9">
    <source>
        <dbReference type="ARBA" id="ARBA00023136"/>
    </source>
</evidence>
<proteinExistence type="inferred from homology"/>
<feature type="repeat" description="FG-GAP" evidence="12">
    <location>
        <begin position="115"/>
        <end position="173"/>
    </location>
</feature>
<evidence type="ECO:0000256" key="13">
    <source>
        <dbReference type="RuleBase" id="RU003762"/>
    </source>
</evidence>
<comment type="subcellular location">
    <subcellularLocation>
        <location evidence="1 13">Membrane</location>
        <topology evidence="1 13">Single-pass type I membrane protein</topology>
    </subcellularLocation>
</comment>
<keyword evidence="8 13" id="KW-0401">Integrin</keyword>
<evidence type="ECO:0000256" key="4">
    <source>
        <dbReference type="ARBA" id="ARBA00022729"/>
    </source>
</evidence>
<dbReference type="GO" id="GO:0009897">
    <property type="term" value="C:external side of plasma membrane"/>
    <property type="evidence" value="ECO:0007669"/>
    <property type="project" value="TreeGrafter"/>
</dbReference>
<dbReference type="PANTHER" id="PTHR23220:SF23">
    <property type="entry name" value="INTEGRIN ALPHA-2"/>
    <property type="match status" value="1"/>
</dbReference>
<dbReference type="InterPro" id="IPR013517">
    <property type="entry name" value="FG-GAP"/>
</dbReference>
<dbReference type="Pfam" id="PF01839">
    <property type="entry name" value="FG-GAP"/>
    <property type="match status" value="2"/>
</dbReference>
<dbReference type="SUPFAM" id="SSF69318">
    <property type="entry name" value="Integrin alpha N-terminal domain"/>
    <property type="match status" value="1"/>
</dbReference>
<keyword evidence="3" id="KW-0812">Transmembrane</keyword>
<dbReference type="Gene3D" id="2.130.10.130">
    <property type="entry name" value="Integrin alpha, N-terminal"/>
    <property type="match status" value="1"/>
</dbReference>
<keyword evidence="10 13" id="KW-0675">Receptor</keyword>
<evidence type="ECO:0000256" key="6">
    <source>
        <dbReference type="ARBA" id="ARBA00022889"/>
    </source>
</evidence>
<dbReference type="InterPro" id="IPR032695">
    <property type="entry name" value="Integrin_dom_sf"/>
</dbReference>
<dbReference type="Gene3D" id="2.60.40.1510">
    <property type="entry name" value="ntegrin, alpha v. Chain A, domain 3"/>
    <property type="match status" value="1"/>
</dbReference>
<dbReference type="GO" id="GO:0005178">
    <property type="term" value="F:integrin binding"/>
    <property type="evidence" value="ECO:0007669"/>
    <property type="project" value="TreeGrafter"/>
</dbReference>
<evidence type="ECO:0000259" key="14">
    <source>
        <dbReference type="Pfam" id="PF20805"/>
    </source>
</evidence>
<dbReference type="Proteomes" id="UP000824782">
    <property type="component" value="Unassembled WGS sequence"/>
</dbReference>
<protein>
    <recommendedName>
        <fullName evidence="14">Integrin alpha second immunoglobulin-like domain-containing protein</fullName>
    </recommendedName>
</protein>
<keyword evidence="4" id="KW-0732">Signal</keyword>
<keyword evidence="16" id="KW-1185">Reference proteome</keyword>
<evidence type="ECO:0000256" key="2">
    <source>
        <dbReference type="ARBA" id="ARBA00008054"/>
    </source>
</evidence>
<dbReference type="GO" id="GO:0007160">
    <property type="term" value="P:cell-matrix adhesion"/>
    <property type="evidence" value="ECO:0007669"/>
    <property type="project" value="TreeGrafter"/>
</dbReference>